<sequence length="232" mass="26078">MAALRDNHTHSTTLTRAGQCVLSYPWMQAALNGFFAPFYEDLHLSHSINATFDAYRMIDKTGATFYLPAWKAELEVGYNQKGPSISVLSTKGGQQGKQKGMLKILQAAMIEFAPELRPLFRDEVRMFIHFNDFPMTYKRLPNATKLRVPAFAMAGTKQALEVPIPDFTFAEYEKVVRVRAKSSGWPHLAPSILRAGRHSWVSRKDQLFWRGCVQAKGSCAHEFGGAQSALHL</sequence>
<gene>
    <name evidence="1" type="ORF">PCAR00345_LOCUS20700</name>
</gene>
<protein>
    <submittedName>
        <fullName evidence="1">Uncharacterized protein</fullName>
    </submittedName>
</protein>
<dbReference type="AlphaFoldDB" id="A0A7S4BJJ4"/>
<dbReference type="EMBL" id="HBIZ01032500">
    <property type="protein sequence ID" value="CAE0768088.1"/>
    <property type="molecule type" value="Transcribed_RNA"/>
</dbReference>
<name>A0A7S4BJJ4_CHRCT</name>
<proteinExistence type="predicted"/>
<evidence type="ECO:0000313" key="1">
    <source>
        <dbReference type="EMBL" id="CAE0768088.1"/>
    </source>
</evidence>
<organism evidence="1">
    <name type="scientific">Chrysotila carterae</name>
    <name type="common">Marine alga</name>
    <name type="synonym">Syracosphaera carterae</name>
    <dbReference type="NCBI Taxonomy" id="13221"/>
    <lineage>
        <taxon>Eukaryota</taxon>
        <taxon>Haptista</taxon>
        <taxon>Haptophyta</taxon>
        <taxon>Prymnesiophyceae</taxon>
        <taxon>Isochrysidales</taxon>
        <taxon>Isochrysidaceae</taxon>
        <taxon>Chrysotila</taxon>
    </lineage>
</organism>
<accession>A0A7S4BJJ4</accession>
<reference evidence="1" key="1">
    <citation type="submission" date="2021-01" db="EMBL/GenBank/DDBJ databases">
        <authorList>
            <person name="Corre E."/>
            <person name="Pelletier E."/>
            <person name="Niang G."/>
            <person name="Scheremetjew M."/>
            <person name="Finn R."/>
            <person name="Kale V."/>
            <person name="Holt S."/>
            <person name="Cochrane G."/>
            <person name="Meng A."/>
            <person name="Brown T."/>
            <person name="Cohen L."/>
        </authorList>
    </citation>
    <scope>NUCLEOTIDE SEQUENCE</scope>
    <source>
        <strain evidence="1">CCMP645</strain>
    </source>
</reference>